<dbReference type="InterPro" id="IPR043128">
    <property type="entry name" value="Rev_trsase/Diguanyl_cyclase"/>
</dbReference>
<dbReference type="PANTHER" id="PTHR24559:SF444">
    <property type="entry name" value="REVERSE TRANSCRIPTASE DOMAIN-CONTAINING PROTEIN"/>
    <property type="match status" value="1"/>
</dbReference>
<comment type="caution">
    <text evidence="2">The sequence shown here is derived from an EMBL/GenBank/DDBJ whole genome shotgun (WGS) entry which is preliminary data.</text>
</comment>
<gene>
    <name evidence="2" type="ORF">Nepgr_027435</name>
</gene>
<name>A0AAD3TBR0_NEPGR</name>
<keyword evidence="3" id="KW-1185">Reference proteome</keyword>
<dbReference type="Proteomes" id="UP001279734">
    <property type="component" value="Unassembled WGS sequence"/>
</dbReference>
<dbReference type="Gene3D" id="3.30.70.270">
    <property type="match status" value="2"/>
</dbReference>
<dbReference type="AlphaFoldDB" id="A0AAD3TBR0"/>
<evidence type="ECO:0000259" key="1">
    <source>
        <dbReference type="PROSITE" id="PS50878"/>
    </source>
</evidence>
<dbReference type="SUPFAM" id="SSF56672">
    <property type="entry name" value="DNA/RNA polymerases"/>
    <property type="match status" value="1"/>
</dbReference>
<dbReference type="PROSITE" id="PS50878">
    <property type="entry name" value="RT_POL"/>
    <property type="match status" value="1"/>
</dbReference>
<dbReference type="Pfam" id="PF17919">
    <property type="entry name" value="RT_RNaseH_2"/>
    <property type="match status" value="1"/>
</dbReference>
<reference evidence="2" key="1">
    <citation type="submission" date="2023-05" db="EMBL/GenBank/DDBJ databases">
        <title>Nepenthes gracilis genome sequencing.</title>
        <authorList>
            <person name="Fukushima K."/>
        </authorList>
    </citation>
    <scope>NUCLEOTIDE SEQUENCE</scope>
    <source>
        <strain evidence="2">SING2019-196</strain>
    </source>
</reference>
<dbReference type="Pfam" id="PF00078">
    <property type="entry name" value="RVT_1"/>
    <property type="match status" value="1"/>
</dbReference>
<feature type="domain" description="Reverse transcriptase" evidence="1">
    <location>
        <begin position="1"/>
        <end position="115"/>
    </location>
</feature>
<evidence type="ECO:0000313" key="3">
    <source>
        <dbReference type="Proteomes" id="UP001279734"/>
    </source>
</evidence>
<proteinExistence type="predicted"/>
<protein>
    <recommendedName>
        <fullName evidence="1">Reverse transcriptase domain-containing protein</fullName>
    </recommendedName>
</protein>
<accession>A0AAD3TBR0</accession>
<dbReference type="InterPro" id="IPR043502">
    <property type="entry name" value="DNA/RNA_pol_sf"/>
</dbReference>
<dbReference type="PANTHER" id="PTHR24559">
    <property type="entry name" value="TRANSPOSON TY3-I GAG-POL POLYPROTEIN"/>
    <property type="match status" value="1"/>
</dbReference>
<sequence>MDAYSGYNQIKMCPEDEEHTSFMTDQGTYCYKVMPFGLKNAGATYQRLVNKMFEDQIGRNVEVYVDDLLVKSTVSRSHIEDLTETFRALRAHGMKLNPSKCTFGVTSGKFLGYIVSQRGIEANPEKIQAILNMQSPRTVRDVQRLTGRVAALSRFLAKSAERHLPFFRALRGPKTQGFRWSNECEEALQGLKVYLANPPLLASPEPGEELYLYLSVTGQALSSVLVKERQGNQQPVYYVSKILADSETRYPHARKSLLPGGILCPGS</sequence>
<dbReference type="EMBL" id="BSYO01000029">
    <property type="protein sequence ID" value="GMH25592.1"/>
    <property type="molecule type" value="Genomic_DNA"/>
</dbReference>
<dbReference type="InterPro" id="IPR041577">
    <property type="entry name" value="RT_RNaseH_2"/>
</dbReference>
<organism evidence="2 3">
    <name type="scientific">Nepenthes gracilis</name>
    <name type="common">Slender pitcher plant</name>
    <dbReference type="NCBI Taxonomy" id="150966"/>
    <lineage>
        <taxon>Eukaryota</taxon>
        <taxon>Viridiplantae</taxon>
        <taxon>Streptophyta</taxon>
        <taxon>Embryophyta</taxon>
        <taxon>Tracheophyta</taxon>
        <taxon>Spermatophyta</taxon>
        <taxon>Magnoliopsida</taxon>
        <taxon>eudicotyledons</taxon>
        <taxon>Gunneridae</taxon>
        <taxon>Pentapetalae</taxon>
        <taxon>Caryophyllales</taxon>
        <taxon>Nepenthaceae</taxon>
        <taxon>Nepenthes</taxon>
    </lineage>
</organism>
<dbReference type="Gene3D" id="3.10.10.10">
    <property type="entry name" value="HIV Type 1 Reverse Transcriptase, subunit A, domain 1"/>
    <property type="match status" value="1"/>
</dbReference>
<dbReference type="CDD" id="cd01647">
    <property type="entry name" value="RT_LTR"/>
    <property type="match status" value="1"/>
</dbReference>
<dbReference type="InterPro" id="IPR000477">
    <property type="entry name" value="RT_dom"/>
</dbReference>
<evidence type="ECO:0000313" key="2">
    <source>
        <dbReference type="EMBL" id="GMH25592.1"/>
    </source>
</evidence>
<dbReference type="InterPro" id="IPR053134">
    <property type="entry name" value="RNA-dir_DNA_polymerase"/>
</dbReference>